<dbReference type="GO" id="GO:0016251">
    <property type="term" value="F:RNA polymerase II general transcription initiation factor activity"/>
    <property type="evidence" value="ECO:0007669"/>
    <property type="project" value="InterPro"/>
</dbReference>
<dbReference type="GO" id="GO:0000124">
    <property type="term" value="C:SAGA complex"/>
    <property type="evidence" value="ECO:0007669"/>
    <property type="project" value="InterPro"/>
</dbReference>
<evidence type="ECO:0000313" key="9">
    <source>
        <dbReference type="EMBL" id="KAJ8733953.1"/>
    </source>
</evidence>
<dbReference type="InterPro" id="IPR037796">
    <property type="entry name" value="TAF6"/>
</dbReference>
<keyword evidence="5" id="KW-0539">Nucleus</keyword>
<evidence type="ECO:0000256" key="6">
    <source>
        <dbReference type="ARBA" id="ARBA00040091"/>
    </source>
</evidence>
<dbReference type="Gene3D" id="1.10.20.10">
    <property type="entry name" value="Histone, subunit A"/>
    <property type="match status" value="1"/>
</dbReference>
<evidence type="ECO:0000256" key="2">
    <source>
        <dbReference type="ARBA" id="ARBA00007688"/>
    </source>
</evidence>
<dbReference type="FunFam" id="1.25.40.770:FF:000001">
    <property type="entry name" value="Transcription initiation factor TFIID subunit 6"/>
    <property type="match status" value="1"/>
</dbReference>
<evidence type="ECO:0000256" key="5">
    <source>
        <dbReference type="ARBA" id="ARBA00023242"/>
    </source>
</evidence>
<evidence type="ECO:0000259" key="8">
    <source>
        <dbReference type="SMART" id="SM00803"/>
    </source>
</evidence>
<dbReference type="Proteomes" id="UP001231518">
    <property type="component" value="Chromosome 5"/>
</dbReference>
<name>A0AAD7Z027_MYTSE</name>
<keyword evidence="4" id="KW-0804">Transcription</keyword>
<dbReference type="InterPro" id="IPR046344">
    <property type="entry name" value="TAF6_C_sf"/>
</dbReference>
<dbReference type="InterPro" id="IPR011442">
    <property type="entry name" value="TAF6_C"/>
</dbReference>
<dbReference type="Pfam" id="PF07571">
    <property type="entry name" value="TAF6_C"/>
    <property type="match status" value="1"/>
</dbReference>
<accession>A0AAD7Z027</accession>
<dbReference type="GO" id="GO:0003713">
    <property type="term" value="F:transcription coactivator activity"/>
    <property type="evidence" value="ECO:0007669"/>
    <property type="project" value="TreeGrafter"/>
</dbReference>
<proteinExistence type="inferred from homology"/>
<feature type="region of interest" description="Disordered" evidence="7">
    <location>
        <begin position="139"/>
        <end position="178"/>
    </location>
</feature>
<protein>
    <recommendedName>
        <fullName evidence="6">Transcription initiation factor TFIID subunit 6</fullName>
    </recommendedName>
</protein>
<dbReference type="GO" id="GO:0005669">
    <property type="term" value="C:transcription factor TFIID complex"/>
    <property type="evidence" value="ECO:0007669"/>
    <property type="project" value="InterPro"/>
</dbReference>
<dbReference type="GO" id="GO:0046695">
    <property type="term" value="C:SLIK (SAGA-like) complex"/>
    <property type="evidence" value="ECO:0007669"/>
    <property type="project" value="InterPro"/>
</dbReference>
<feature type="domain" description="TATA box binding protein associated factor (TAF) histone-like fold" evidence="8">
    <location>
        <begin position="10"/>
        <end position="74"/>
    </location>
</feature>
<dbReference type="PANTHER" id="PTHR10221">
    <property type="entry name" value="TRANSCRIPTION INITIATION FACTOR TFIID SUBUNIT 6"/>
    <property type="match status" value="1"/>
</dbReference>
<dbReference type="Gene3D" id="1.25.40.770">
    <property type="entry name" value="TAF6, C-terminal HEAT repeat domain"/>
    <property type="match status" value="1"/>
</dbReference>
<evidence type="ECO:0000256" key="1">
    <source>
        <dbReference type="ARBA" id="ARBA00004123"/>
    </source>
</evidence>
<dbReference type="PANTHER" id="PTHR10221:SF9">
    <property type="entry name" value="TRANSCRIPTION INITIATION FACTOR TFIID SUBUNIT 6"/>
    <property type="match status" value="1"/>
</dbReference>
<evidence type="ECO:0000313" key="10">
    <source>
        <dbReference type="Proteomes" id="UP001231518"/>
    </source>
</evidence>
<sequence>MGDSDFAYGSSLSVDSMKTIAESIGIASLGDDAAKELADDVTFRLKVLVQDSMKFMHHSKRQKLSITDIDHALKIKNIECQYGFIQQDSLPFRFASGGGRELHFVEEKEVDLTDILSAPPPKIPLDVSVRAHWLSVDGVQPTVPENPPPLSKEAQKSESVDPISKLSKPTNKDAAGKPMCGKAARLKASESVHVKQLATHELSVEQQLYYKEITEACVGSDEARRAEALQSLACDPGLHEMLPRMCTFISEGVKVNVVQNNLALLIYLMRMVKALLDNQSLYLEKYLHELIPSVSTCIVSRQLCLRPEMDNHWALRDFAARLMAQICKAFNTSTNNLQTRVTRLFARALQCPSQTNNESGVGPSMVTTMKESEKTPLASLYGAVQGLAELGPEVIKVFILPRVRWLGERVEGALSGLGGADRLAASNLKHQLLKVLAPVVRQLRQPPDLADDYKREYGYLGPSLQQAVSKVRQSPAGGGGGGGAVAVVTCTPPLVPAAPSPSHHAHVSHLSHAAKTQGQYSAVREYGYLGPSLQQAVSKVRQSPAGGGGGGGAVAVVTCTPPLVPAAPSPSHHAHVSHLSHAAKTQGQYSAVREYGYLGPSLQQAVSKVRQSPAGGGGGGGAVAVVTCTPPLVPAAPSPSHHAHVSHLSHAAKTQGQYSAVREYGYLGPSLQQAVSKVRQSPAGGGGGGGAVAVVTCTPPLVPAAPSPSHHAHVSHLSHAAKTQGQYSAVREYGYLGPSLQQAVSKVRQSPAGGGGGGGAVAVVTCTPPLVPAAPSPSHHAHVSHLSHAAKTQGQYSAVREYGYLGPSLQQAVSKVRQSPAGGGGGGGAVAVVTCTPPLVPAAPSPSHHAHVSHLSHAAKTQETMATRNVVISASPAPQSPAPSTPPPQKFVIVSQQKPPQINLQQAQPASGASHIVVHSSQPTIVRSQNVQSVVVTSGPAGGAAPPQKVVVVGVQQPHHLAPPTQASILPAASVGLTAAHVSQAPVSVVAKPVFARGGAAPPPPELDDLSHLA</sequence>
<dbReference type="EMBL" id="JARGEI010000003">
    <property type="protein sequence ID" value="KAJ8733953.1"/>
    <property type="molecule type" value="Genomic_DNA"/>
</dbReference>
<gene>
    <name evidence="9" type="ORF">PYW07_014504</name>
</gene>
<keyword evidence="10" id="KW-1185">Reference proteome</keyword>
<dbReference type="CDD" id="cd22931">
    <property type="entry name" value="HFD_TAF6"/>
    <property type="match status" value="1"/>
</dbReference>
<dbReference type="GO" id="GO:0046982">
    <property type="term" value="F:protein heterodimerization activity"/>
    <property type="evidence" value="ECO:0007669"/>
    <property type="project" value="InterPro"/>
</dbReference>
<evidence type="ECO:0000256" key="7">
    <source>
        <dbReference type="SAM" id="MobiDB-lite"/>
    </source>
</evidence>
<reference evidence="9" key="1">
    <citation type="submission" date="2023-03" db="EMBL/GenBank/DDBJ databases">
        <title>Chromosome-level genomes of two armyworms, Mythimna separata and Mythimna loreyi, provide insights into the biosynthesis and reception of sex pheromones.</title>
        <authorList>
            <person name="Zhao H."/>
        </authorList>
    </citation>
    <scope>NUCLEOTIDE SEQUENCE</scope>
    <source>
        <strain evidence="9">BeijingLab</strain>
        <tissue evidence="9">Pupa</tissue>
    </source>
</reference>
<dbReference type="SUPFAM" id="SSF47113">
    <property type="entry name" value="Histone-fold"/>
    <property type="match status" value="1"/>
</dbReference>
<evidence type="ECO:0000256" key="4">
    <source>
        <dbReference type="ARBA" id="ARBA00023163"/>
    </source>
</evidence>
<keyword evidence="3" id="KW-0805">Transcription regulation</keyword>
<organism evidence="9 10">
    <name type="scientific">Mythimna separata</name>
    <name type="common">Oriental armyworm</name>
    <name type="synonym">Pseudaletia separata</name>
    <dbReference type="NCBI Taxonomy" id="271217"/>
    <lineage>
        <taxon>Eukaryota</taxon>
        <taxon>Metazoa</taxon>
        <taxon>Ecdysozoa</taxon>
        <taxon>Arthropoda</taxon>
        <taxon>Hexapoda</taxon>
        <taxon>Insecta</taxon>
        <taxon>Pterygota</taxon>
        <taxon>Neoptera</taxon>
        <taxon>Endopterygota</taxon>
        <taxon>Lepidoptera</taxon>
        <taxon>Glossata</taxon>
        <taxon>Ditrysia</taxon>
        <taxon>Noctuoidea</taxon>
        <taxon>Noctuidae</taxon>
        <taxon>Noctuinae</taxon>
        <taxon>Hadenini</taxon>
        <taxon>Mythimna</taxon>
    </lineage>
</organism>
<dbReference type="FunFam" id="1.10.20.10:FF:000030">
    <property type="entry name" value="Transcription initiation factor TFIID subunit 6"/>
    <property type="match status" value="1"/>
</dbReference>
<dbReference type="GO" id="GO:0051123">
    <property type="term" value="P:RNA polymerase II preinitiation complex assembly"/>
    <property type="evidence" value="ECO:0007669"/>
    <property type="project" value="TreeGrafter"/>
</dbReference>
<dbReference type="SMART" id="SM00803">
    <property type="entry name" value="TAF"/>
    <property type="match status" value="1"/>
</dbReference>
<dbReference type="InterPro" id="IPR009072">
    <property type="entry name" value="Histone-fold"/>
</dbReference>
<comment type="similarity">
    <text evidence="2">Belongs to the TAF6 family.</text>
</comment>
<comment type="caution">
    <text evidence="9">The sequence shown here is derived from an EMBL/GenBank/DDBJ whole genome shotgun (WGS) entry which is preliminary data.</text>
</comment>
<dbReference type="InterPro" id="IPR004823">
    <property type="entry name" value="TAF_TATA-bd_Histone-like_dom"/>
</dbReference>
<evidence type="ECO:0000256" key="3">
    <source>
        <dbReference type="ARBA" id="ARBA00023015"/>
    </source>
</evidence>
<comment type="subcellular location">
    <subcellularLocation>
        <location evidence="1">Nucleus</location>
    </subcellularLocation>
</comment>
<dbReference type="Pfam" id="PF02969">
    <property type="entry name" value="TAF"/>
    <property type="match status" value="1"/>
</dbReference>
<dbReference type="CDD" id="cd08050">
    <property type="entry name" value="TAF6C"/>
    <property type="match status" value="1"/>
</dbReference>
<dbReference type="AlphaFoldDB" id="A0AAD7Z027"/>